<evidence type="ECO:0000313" key="1">
    <source>
        <dbReference type="EMBL" id="QIN94098.1"/>
    </source>
</evidence>
<dbReference type="GeneID" id="77927967"/>
<name>A0A6G8R2B1_9CAUD</name>
<dbReference type="EMBL" id="MT024865">
    <property type="protein sequence ID" value="QIN94098.1"/>
    <property type="molecule type" value="Genomic_DNA"/>
</dbReference>
<organism evidence="1 2">
    <name type="scientific">Streptomyces phage Wakanda</name>
    <dbReference type="NCBI Taxonomy" id="2713267"/>
    <lineage>
        <taxon>Viruses</taxon>
        <taxon>Duplodnaviria</taxon>
        <taxon>Heunggongvirae</taxon>
        <taxon>Uroviricota</taxon>
        <taxon>Caudoviricetes</taxon>
        <taxon>Stanwilliamsviridae</taxon>
        <taxon>Loccivirinae</taxon>
        <taxon>Wakandavirus</taxon>
        <taxon>Wakandavirus wakanda</taxon>
    </lineage>
</organism>
<dbReference type="KEGG" id="vg:77927967"/>
<evidence type="ECO:0000313" key="2">
    <source>
        <dbReference type="Proteomes" id="UP000501266"/>
    </source>
</evidence>
<proteinExistence type="predicted"/>
<reference evidence="1 2" key="1">
    <citation type="submission" date="2020-02" db="EMBL/GenBank/DDBJ databases">
        <authorList>
            <person name="Bullock J.N."/>
            <person name="Barnes M.L."/>
            <person name="Kankolongo K.M."/>
            <person name="Dejene B.A."/>
            <person name="Lindsay P.E."/>
            <person name="Bhuiyan S."/>
            <person name="Nayek S."/>
            <person name="Hughes L.E."/>
            <person name="Garlena R.A."/>
            <person name="Russell D.A."/>
            <person name="Pope W.H."/>
            <person name="Jacobs-Sera D."/>
            <person name="Hatfull G.F."/>
        </authorList>
    </citation>
    <scope>NUCLEOTIDE SEQUENCE [LARGE SCALE GENOMIC DNA]</scope>
</reference>
<protein>
    <submittedName>
        <fullName evidence="1">Uncharacterized protein</fullName>
    </submittedName>
</protein>
<dbReference type="RefSeq" id="YP_010652189.1">
    <property type="nucleotide sequence ID" value="NC_070785.1"/>
</dbReference>
<sequence>MRFEKVNDEVVSVEISVSDLGAIGAGLARGPQTDREESLARVFRTAHERLTEKPDEDALADWERELLEQQA</sequence>
<accession>A0A6G8R2B1</accession>
<dbReference type="Proteomes" id="UP000501266">
    <property type="component" value="Segment"/>
</dbReference>
<gene>
    <name evidence="1" type="primary">131</name>
    <name evidence="1" type="ORF">SEA_WAKANDA_131</name>
</gene>
<keyword evidence="2" id="KW-1185">Reference proteome</keyword>